<feature type="domain" description="DUF3752" evidence="2">
    <location>
        <begin position="215"/>
        <end position="367"/>
    </location>
</feature>
<name>A0A9N9KWF7_9HELO</name>
<reference evidence="3" key="1">
    <citation type="submission" date="2021-07" db="EMBL/GenBank/DDBJ databases">
        <authorList>
            <person name="Durling M."/>
        </authorList>
    </citation>
    <scope>NUCLEOTIDE SEQUENCE</scope>
</reference>
<sequence length="372" mass="40120">MPSVGPELPPHLAKRKRSIDDAEGPNSPPHKMQAAAPPEKRVLGPAMPPAANPDELDINDSSDDDCGPSLPSKKSQGPTMPTTQVKGPALPTRGPVGPTLPPTTNPDEVDLEDISEGDIGPSVPIPKSAKAPTPFIKRRILGPAPPPAALSERPSQPANDDDSSSDDDYGPSLPPAPGSAAESEYLHALNLEKEQEAARAALPVKPKRDDWMLAPPSDSDWTSRVDPTKLKNRKFASGKGAKAPAEKGGGISALWTETPEEKRKRLQDEVLGRTEISLNSTSKASKTRVESKEDIETERRIREYNAKNRGSSLMEKRQREGGQKEEEDDPSKRGFDREKDMALGGQVSRVAKKDMLAKAADFGSRFQKGSYL</sequence>
<evidence type="ECO:0000259" key="2">
    <source>
        <dbReference type="Pfam" id="PF12572"/>
    </source>
</evidence>
<gene>
    <name evidence="3" type="ORF">HYFRA_00003581</name>
</gene>
<dbReference type="PANTHER" id="PTHR46370">
    <property type="entry name" value="GPALPP MOTIFS-CONTAINING PROTEIN 1"/>
    <property type="match status" value="1"/>
</dbReference>
<dbReference type="OrthoDB" id="73491at2759"/>
<evidence type="ECO:0000256" key="1">
    <source>
        <dbReference type="SAM" id="MobiDB-lite"/>
    </source>
</evidence>
<dbReference type="AlphaFoldDB" id="A0A9N9KWF7"/>
<feature type="compositionally biased region" description="Basic and acidic residues" evidence="1">
    <location>
        <begin position="287"/>
        <end position="306"/>
    </location>
</feature>
<accession>A0A9N9KWF7</accession>
<feature type="compositionally biased region" description="Polar residues" evidence="1">
    <location>
        <begin position="72"/>
        <end position="85"/>
    </location>
</feature>
<feature type="region of interest" description="Disordered" evidence="1">
    <location>
        <begin position="1"/>
        <end position="183"/>
    </location>
</feature>
<feature type="region of interest" description="Disordered" evidence="1">
    <location>
        <begin position="197"/>
        <end position="350"/>
    </location>
</feature>
<dbReference type="InterPro" id="IPR022226">
    <property type="entry name" value="DUF3752"/>
</dbReference>
<feature type="compositionally biased region" description="Acidic residues" evidence="1">
    <location>
        <begin position="159"/>
        <end position="169"/>
    </location>
</feature>
<comment type="caution">
    <text evidence="3">The sequence shown here is derived from an EMBL/GenBank/DDBJ whole genome shotgun (WGS) entry which is preliminary data.</text>
</comment>
<feature type="compositionally biased region" description="Basic and acidic residues" evidence="1">
    <location>
        <begin position="314"/>
        <end position="341"/>
    </location>
</feature>
<dbReference type="Proteomes" id="UP000696280">
    <property type="component" value="Unassembled WGS sequence"/>
</dbReference>
<protein>
    <recommendedName>
        <fullName evidence="2">DUF3752 domain-containing protein</fullName>
    </recommendedName>
</protein>
<feature type="compositionally biased region" description="Acidic residues" evidence="1">
    <location>
        <begin position="107"/>
        <end position="116"/>
    </location>
</feature>
<dbReference type="Pfam" id="PF12572">
    <property type="entry name" value="DUF3752"/>
    <property type="match status" value="1"/>
</dbReference>
<evidence type="ECO:0000313" key="3">
    <source>
        <dbReference type="EMBL" id="CAG8953370.1"/>
    </source>
</evidence>
<dbReference type="InterPro" id="IPR046331">
    <property type="entry name" value="GPAM1-like"/>
</dbReference>
<dbReference type="EMBL" id="CAJVRL010000049">
    <property type="protein sequence ID" value="CAG8953370.1"/>
    <property type="molecule type" value="Genomic_DNA"/>
</dbReference>
<feature type="compositionally biased region" description="Acidic residues" evidence="1">
    <location>
        <begin position="54"/>
        <end position="66"/>
    </location>
</feature>
<feature type="compositionally biased region" description="Basic and acidic residues" evidence="1">
    <location>
        <begin position="259"/>
        <end position="272"/>
    </location>
</feature>
<dbReference type="PANTHER" id="PTHR46370:SF1">
    <property type="entry name" value="GPALPP MOTIFS-CONTAINING PROTEIN 1"/>
    <property type="match status" value="1"/>
</dbReference>
<keyword evidence="4" id="KW-1185">Reference proteome</keyword>
<evidence type="ECO:0000313" key="4">
    <source>
        <dbReference type="Proteomes" id="UP000696280"/>
    </source>
</evidence>
<organism evidence="3 4">
    <name type="scientific">Hymenoscyphus fraxineus</name>
    <dbReference type="NCBI Taxonomy" id="746836"/>
    <lineage>
        <taxon>Eukaryota</taxon>
        <taxon>Fungi</taxon>
        <taxon>Dikarya</taxon>
        <taxon>Ascomycota</taxon>
        <taxon>Pezizomycotina</taxon>
        <taxon>Leotiomycetes</taxon>
        <taxon>Helotiales</taxon>
        <taxon>Helotiaceae</taxon>
        <taxon>Hymenoscyphus</taxon>
    </lineage>
</organism>
<proteinExistence type="predicted"/>